<evidence type="ECO:0000313" key="1">
    <source>
        <dbReference type="EMBL" id="GAA5162135.1"/>
    </source>
</evidence>
<evidence type="ECO:0000313" key="2">
    <source>
        <dbReference type="Proteomes" id="UP001500547"/>
    </source>
</evidence>
<keyword evidence="2" id="KW-1185">Reference proteome</keyword>
<comment type="caution">
    <text evidence="1">The sequence shown here is derived from an EMBL/GenBank/DDBJ whole genome shotgun (WGS) entry which is preliminary data.</text>
</comment>
<protein>
    <submittedName>
        <fullName evidence="1">Uncharacterized protein</fullName>
    </submittedName>
</protein>
<name>A0ABP9QHR7_9RHOO</name>
<sequence>MYIVDPQAAREAMRSAFGAERYAKFVSELNGRCQAKKRLFYWQESMWDQVQKTLGTHITDFEEVSNLFRHCHVHGSELKSELVPVLYGTHQLTGKYIDTMESLFPHANSVFLGPCWHESPTERKVFFCELCREAREKWEAQRGA</sequence>
<gene>
    <name evidence="1" type="ORF">GCM10025770_12510</name>
</gene>
<organism evidence="1 2">
    <name type="scientific">Viridibacterium curvum</name>
    <dbReference type="NCBI Taxonomy" id="1101404"/>
    <lineage>
        <taxon>Bacteria</taxon>
        <taxon>Pseudomonadati</taxon>
        <taxon>Pseudomonadota</taxon>
        <taxon>Betaproteobacteria</taxon>
        <taxon>Rhodocyclales</taxon>
        <taxon>Rhodocyclaceae</taxon>
        <taxon>Viridibacterium</taxon>
    </lineage>
</organism>
<proteinExistence type="predicted"/>
<accession>A0ABP9QHR7</accession>
<dbReference type="Proteomes" id="UP001500547">
    <property type="component" value="Unassembled WGS sequence"/>
</dbReference>
<reference evidence="2" key="1">
    <citation type="journal article" date="2019" name="Int. J. Syst. Evol. Microbiol.">
        <title>The Global Catalogue of Microorganisms (GCM) 10K type strain sequencing project: providing services to taxonomists for standard genome sequencing and annotation.</title>
        <authorList>
            <consortium name="The Broad Institute Genomics Platform"/>
            <consortium name="The Broad Institute Genome Sequencing Center for Infectious Disease"/>
            <person name="Wu L."/>
            <person name="Ma J."/>
        </authorList>
    </citation>
    <scope>NUCLEOTIDE SEQUENCE [LARGE SCALE GENOMIC DNA]</scope>
    <source>
        <strain evidence="2">JCM 18715</strain>
    </source>
</reference>
<dbReference type="EMBL" id="BAABLD010000005">
    <property type="protein sequence ID" value="GAA5162135.1"/>
    <property type="molecule type" value="Genomic_DNA"/>
</dbReference>